<reference evidence="2" key="1">
    <citation type="journal article" date="2023" name="Mol. Phylogenet. Evol.">
        <title>Genome-scale phylogeny and comparative genomics of the fungal order Sordariales.</title>
        <authorList>
            <person name="Hensen N."/>
            <person name="Bonometti L."/>
            <person name="Westerberg I."/>
            <person name="Brannstrom I.O."/>
            <person name="Guillou S."/>
            <person name="Cros-Aarteil S."/>
            <person name="Calhoun S."/>
            <person name="Haridas S."/>
            <person name="Kuo A."/>
            <person name="Mondo S."/>
            <person name="Pangilinan J."/>
            <person name="Riley R."/>
            <person name="LaButti K."/>
            <person name="Andreopoulos B."/>
            <person name="Lipzen A."/>
            <person name="Chen C."/>
            <person name="Yan M."/>
            <person name="Daum C."/>
            <person name="Ng V."/>
            <person name="Clum A."/>
            <person name="Steindorff A."/>
            <person name="Ohm R.A."/>
            <person name="Martin F."/>
            <person name="Silar P."/>
            <person name="Natvig D.O."/>
            <person name="Lalanne C."/>
            <person name="Gautier V."/>
            <person name="Ament-Velasquez S.L."/>
            <person name="Kruys A."/>
            <person name="Hutchinson M.I."/>
            <person name="Powell A.J."/>
            <person name="Barry K."/>
            <person name="Miller A.N."/>
            <person name="Grigoriev I.V."/>
            <person name="Debuchy R."/>
            <person name="Gladieux P."/>
            <person name="Hiltunen Thoren M."/>
            <person name="Johannesson H."/>
        </authorList>
    </citation>
    <scope>NUCLEOTIDE SEQUENCE</scope>
    <source>
        <strain evidence="2">PSN324</strain>
    </source>
</reference>
<feature type="signal peptide" evidence="1">
    <location>
        <begin position="1"/>
        <end position="19"/>
    </location>
</feature>
<comment type="caution">
    <text evidence="2">The sequence shown here is derived from an EMBL/GenBank/DDBJ whole genome shotgun (WGS) entry which is preliminary data.</text>
</comment>
<evidence type="ECO:0000256" key="1">
    <source>
        <dbReference type="SAM" id="SignalP"/>
    </source>
</evidence>
<evidence type="ECO:0000313" key="3">
    <source>
        <dbReference type="Proteomes" id="UP001321749"/>
    </source>
</evidence>
<proteinExistence type="predicted"/>
<evidence type="ECO:0000313" key="2">
    <source>
        <dbReference type="EMBL" id="KAK4461699.1"/>
    </source>
</evidence>
<sequence length="327" mass="35246">MTNQARLLILATAATGLLAEAVRLCANPTRANFQYLLGDVQYDSPVPSGNDGLSTIAVSLQSLTHTNLYNCVAMWPETWAGWYNNGSSLVWADCAFTGSGPRQDEIVSFAVDWRKQRIYVAHIFACSDKPGSKGLATGTHTLNLNCTTATDGGNHCISRGTKDGSPVFNPIITTLLQTPLNATLRCEAPKPYQSWKLQDWVRYIEQHPGASPGGGKPDGQSGPSFKLISIPGENSMNCTTSEPWKKTNGTSEGTCQSANPGIPAASFSFNSDIKILSISQHSKCTDSLRNDLTGVVFIQESCQRGVNGDRFQIACTSDPVWIGTETF</sequence>
<organism evidence="2 3">
    <name type="scientific">Cladorrhinum samala</name>
    <dbReference type="NCBI Taxonomy" id="585594"/>
    <lineage>
        <taxon>Eukaryota</taxon>
        <taxon>Fungi</taxon>
        <taxon>Dikarya</taxon>
        <taxon>Ascomycota</taxon>
        <taxon>Pezizomycotina</taxon>
        <taxon>Sordariomycetes</taxon>
        <taxon>Sordariomycetidae</taxon>
        <taxon>Sordariales</taxon>
        <taxon>Podosporaceae</taxon>
        <taxon>Cladorrhinum</taxon>
    </lineage>
</organism>
<dbReference type="Proteomes" id="UP001321749">
    <property type="component" value="Unassembled WGS sequence"/>
</dbReference>
<reference evidence="2" key="2">
    <citation type="submission" date="2023-06" db="EMBL/GenBank/DDBJ databases">
        <authorList>
            <consortium name="Lawrence Berkeley National Laboratory"/>
            <person name="Mondo S.J."/>
            <person name="Hensen N."/>
            <person name="Bonometti L."/>
            <person name="Westerberg I."/>
            <person name="Brannstrom I.O."/>
            <person name="Guillou S."/>
            <person name="Cros-Aarteil S."/>
            <person name="Calhoun S."/>
            <person name="Haridas S."/>
            <person name="Kuo A."/>
            <person name="Pangilinan J."/>
            <person name="Riley R."/>
            <person name="Labutti K."/>
            <person name="Andreopoulos B."/>
            <person name="Lipzen A."/>
            <person name="Chen C."/>
            <person name="Yanf M."/>
            <person name="Daum C."/>
            <person name="Ng V."/>
            <person name="Clum A."/>
            <person name="Steindorff A."/>
            <person name="Ohm R."/>
            <person name="Martin F."/>
            <person name="Silar P."/>
            <person name="Natvig D."/>
            <person name="Lalanne C."/>
            <person name="Gautier V."/>
            <person name="Ament-Velasquez S.L."/>
            <person name="Kruys A."/>
            <person name="Hutchinson M.I."/>
            <person name="Powell A.J."/>
            <person name="Barry K."/>
            <person name="Miller A.N."/>
            <person name="Grigoriev I.V."/>
            <person name="Debuchy R."/>
            <person name="Gladieux P."/>
            <person name="Thoren M.H."/>
            <person name="Johannesson H."/>
        </authorList>
    </citation>
    <scope>NUCLEOTIDE SEQUENCE</scope>
    <source>
        <strain evidence="2">PSN324</strain>
    </source>
</reference>
<dbReference type="EMBL" id="MU864985">
    <property type="protein sequence ID" value="KAK4461699.1"/>
    <property type="molecule type" value="Genomic_DNA"/>
</dbReference>
<accession>A0AAV9HNU4</accession>
<feature type="chain" id="PRO_5043373124" evidence="1">
    <location>
        <begin position="20"/>
        <end position="327"/>
    </location>
</feature>
<keyword evidence="3" id="KW-1185">Reference proteome</keyword>
<dbReference type="AlphaFoldDB" id="A0AAV9HNU4"/>
<name>A0AAV9HNU4_9PEZI</name>
<protein>
    <submittedName>
        <fullName evidence="2">Uncharacterized protein</fullName>
    </submittedName>
</protein>
<keyword evidence="1" id="KW-0732">Signal</keyword>
<gene>
    <name evidence="2" type="ORF">QBC42DRAFT_338816</name>
</gene>